<keyword evidence="4" id="KW-1185">Reference proteome</keyword>
<dbReference type="InterPro" id="IPR043717">
    <property type="entry name" value="DUF5658"/>
</dbReference>
<organism evidence="3 4">
    <name type="scientific">Halovivax cerinus</name>
    <dbReference type="NCBI Taxonomy" id="1487865"/>
    <lineage>
        <taxon>Archaea</taxon>
        <taxon>Methanobacteriati</taxon>
        <taxon>Methanobacteriota</taxon>
        <taxon>Stenosarchaea group</taxon>
        <taxon>Halobacteria</taxon>
        <taxon>Halobacteriales</taxon>
        <taxon>Natrialbaceae</taxon>
        <taxon>Halovivax</taxon>
    </lineage>
</organism>
<evidence type="ECO:0000313" key="4">
    <source>
        <dbReference type="Proteomes" id="UP001595846"/>
    </source>
</evidence>
<gene>
    <name evidence="3" type="ORF">ACFOUR_01430</name>
</gene>
<comment type="caution">
    <text evidence="3">The sequence shown here is derived from an EMBL/GenBank/DDBJ whole genome shotgun (WGS) entry which is preliminary data.</text>
</comment>
<dbReference type="Pfam" id="PF18902">
    <property type="entry name" value="DUF5658"/>
    <property type="match status" value="1"/>
</dbReference>
<feature type="transmembrane region" description="Helical" evidence="1">
    <location>
        <begin position="94"/>
        <end position="117"/>
    </location>
</feature>
<reference evidence="3 4" key="1">
    <citation type="journal article" date="2019" name="Int. J. Syst. Evol. Microbiol.">
        <title>The Global Catalogue of Microorganisms (GCM) 10K type strain sequencing project: providing services to taxonomists for standard genome sequencing and annotation.</title>
        <authorList>
            <consortium name="The Broad Institute Genomics Platform"/>
            <consortium name="The Broad Institute Genome Sequencing Center for Infectious Disease"/>
            <person name="Wu L."/>
            <person name="Ma J."/>
        </authorList>
    </citation>
    <scope>NUCLEOTIDE SEQUENCE [LARGE SCALE GENOMIC DNA]</scope>
    <source>
        <strain evidence="3 4">IBRC-M 10256</strain>
    </source>
</reference>
<evidence type="ECO:0000313" key="3">
    <source>
        <dbReference type="EMBL" id="MFC3957035.1"/>
    </source>
</evidence>
<feature type="transmembrane region" description="Helical" evidence="1">
    <location>
        <begin position="68"/>
        <end position="88"/>
    </location>
</feature>
<feature type="domain" description="DUF5658" evidence="2">
    <location>
        <begin position="29"/>
        <end position="116"/>
    </location>
</feature>
<dbReference type="RefSeq" id="WP_256532034.1">
    <property type="nucleotide sequence ID" value="NZ_CP101824.1"/>
</dbReference>
<keyword evidence="1" id="KW-0812">Transmembrane</keyword>
<dbReference type="EMBL" id="JBHSAQ010000001">
    <property type="protein sequence ID" value="MFC3957035.1"/>
    <property type="molecule type" value="Genomic_DNA"/>
</dbReference>
<sequence length="118" mass="12195">MDRTDERRTDEGTGVIGWLLEHERSLWILALACYGVGDTITTGLGLASGGATEIGPVVGPLVDRFGSVGLVVAKSSTMAVFYGLWRVLTTPGRVAIPLALAVVGAAVTGWNVSVLLAG</sequence>
<feature type="transmembrane region" description="Helical" evidence="1">
    <location>
        <begin position="26"/>
        <end position="47"/>
    </location>
</feature>
<evidence type="ECO:0000256" key="1">
    <source>
        <dbReference type="SAM" id="Phobius"/>
    </source>
</evidence>
<keyword evidence="1" id="KW-0472">Membrane</keyword>
<proteinExistence type="predicted"/>
<dbReference type="Proteomes" id="UP001595846">
    <property type="component" value="Unassembled WGS sequence"/>
</dbReference>
<dbReference type="GeneID" id="73904802"/>
<keyword evidence="1" id="KW-1133">Transmembrane helix</keyword>
<protein>
    <recommendedName>
        <fullName evidence="2">DUF5658 domain-containing protein</fullName>
    </recommendedName>
</protein>
<accession>A0ABD5NJL9</accession>
<dbReference type="AlphaFoldDB" id="A0ABD5NJL9"/>
<name>A0ABD5NJL9_9EURY</name>
<evidence type="ECO:0000259" key="2">
    <source>
        <dbReference type="Pfam" id="PF18902"/>
    </source>
</evidence>